<evidence type="ECO:0000256" key="3">
    <source>
        <dbReference type="SAM" id="Phobius"/>
    </source>
</evidence>
<organism evidence="5 6">
    <name type="scientific">Pontibacillus salicampi</name>
    <dbReference type="NCBI Taxonomy" id="1449801"/>
    <lineage>
        <taxon>Bacteria</taxon>
        <taxon>Bacillati</taxon>
        <taxon>Bacillota</taxon>
        <taxon>Bacilli</taxon>
        <taxon>Bacillales</taxon>
        <taxon>Bacillaceae</taxon>
        <taxon>Pontibacillus</taxon>
    </lineage>
</organism>
<feature type="domain" description="HTH tetR-type" evidence="4">
    <location>
        <begin position="20"/>
        <end position="80"/>
    </location>
</feature>
<feature type="DNA-binding region" description="H-T-H motif" evidence="2">
    <location>
        <begin position="43"/>
        <end position="62"/>
    </location>
</feature>
<evidence type="ECO:0000256" key="1">
    <source>
        <dbReference type="ARBA" id="ARBA00023125"/>
    </source>
</evidence>
<dbReference type="Gene3D" id="1.10.357.10">
    <property type="entry name" value="Tetracycline Repressor, domain 2"/>
    <property type="match status" value="1"/>
</dbReference>
<keyword evidence="3" id="KW-0472">Membrane</keyword>
<comment type="caution">
    <text evidence="5">The sequence shown here is derived from an EMBL/GenBank/DDBJ whole genome shotgun (WGS) entry which is preliminary data.</text>
</comment>
<sequence length="220" mass="25375">MSDKNWIQEILQEDGEGQLTPKQAQILQAAVEMFAEKGYASTSTSEIAKRAGVAEGTIFRHYKTKKELLYSIVSPMIVQFAAPLFARHFIDDVLERDHEGFEDFLRHAFRNRYNFVKENAPFLKIIIQEVAFQPEMQQRFKALFAEKLLPSVQKVVIHFQEKGELADIPPETVIRILLTNIVGMLLTRFLIMPDQDWNDDEEIERTIAFLMKGLQPSSSE</sequence>
<dbReference type="Proteomes" id="UP001589836">
    <property type="component" value="Unassembled WGS sequence"/>
</dbReference>
<evidence type="ECO:0000259" key="4">
    <source>
        <dbReference type="PROSITE" id="PS50977"/>
    </source>
</evidence>
<proteinExistence type="predicted"/>
<dbReference type="InterPro" id="IPR036271">
    <property type="entry name" value="Tet_transcr_reg_TetR-rel_C_sf"/>
</dbReference>
<feature type="transmembrane region" description="Helical" evidence="3">
    <location>
        <begin position="68"/>
        <end position="86"/>
    </location>
</feature>
<dbReference type="RefSeq" id="WP_377346514.1">
    <property type="nucleotide sequence ID" value="NZ_JBHLTP010000005.1"/>
</dbReference>
<dbReference type="Pfam" id="PF00440">
    <property type="entry name" value="TetR_N"/>
    <property type="match status" value="1"/>
</dbReference>
<dbReference type="InterPro" id="IPR009057">
    <property type="entry name" value="Homeodomain-like_sf"/>
</dbReference>
<dbReference type="PANTHER" id="PTHR30055">
    <property type="entry name" value="HTH-TYPE TRANSCRIPTIONAL REGULATOR RUTR"/>
    <property type="match status" value="1"/>
</dbReference>
<evidence type="ECO:0000313" key="5">
    <source>
        <dbReference type="EMBL" id="MFC0523559.1"/>
    </source>
</evidence>
<protein>
    <submittedName>
        <fullName evidence="5">TetR/AcrR family transcriptional regulator</fullName>
    </submittedName>
</protein>
<evidence type="ECO:0000256" key="2">
    <source>
        <dbReference type="PROSITE-ProRule" id="PRU00335"/>
    </source>
</evidence>
<dbReference type="PANTHER" id="PTHR30055:SF222">
    <property type="entry name" value="REGULATORY PROTEIN"/>
    <property type="match status" value="1"/>
</dbReference>
<accession>A0ABV6LMQ1</accession>
<name>A0ABV6LMQ1_9BACI</name>
<dbReference type="PROSITE" id="PS50977">
    <property type="entry name" value="HTH_TETR_2"/>
    <property type="match status" value="1"/>
</dbReference>
<keyword evidence="1 2" id="KW-0238">DNA-binding</keyword>
<dbReference type="InterPro" id="IPR050109">
    <property type="entry name" value="HTH-type_TetR-like_transc_reg"/>
</dbReference>
<dbReference type="EMBL" id="JBHLTP010000005">
    <property type="protein sequence ID" value="MFC0523559.1"/>
    <property type="molecule type" value="Genomic_DNA"/>
</dbReference>
<reference evidence="5 6" key="1">
    <citation type="submission" date="2024-09" db="EMBL/GenBank/DDBJ databases">
        <authorList>
            <person name="Sun Q."/>
            <person name="Mori K."/>
        </authorList>
    </citation>
    <scope>NUCLEOTIDE SEQUENCE [LARGE SCALE GENOMIC DNA]</scope>
    <source>
        <strain evidence="5 6">NCAIM B.02529</strain>
    </source>
</reference>
<keyword evidence="3" id="KW-1133">Transmembrane helix</keyword>
<evidence type="ECO:0000313" key="6">
    <source>
        <dbReference type="Proteomes" id="UP001589836"/>
    </source>
</evidence>
<keyword evidence="3" id="KW-0812">Transmembrane</keyword>
<gene>
    <name evidence="5" type="ORF">ACFFGV_08165</name>
</gene>
<keyword evidence="6" id="KW-1185">Reference proteome</keyword>
<dbReference type="SUPFAM" id="SSF48498">
    <property type="entry name" value="Tetracyclin repressor-like, C-terminal domain"/>
    <property type="match status" value="1"/>
</dbReference>
<dbReference type="PRINTS" id="PR00455">
    <property type="entry name" value="HTHTETR"/>
</dbReference>
<dbReference type="SUPFAM" id="SSF46689">
    <property type="entry name" value="Homeodomain-like"/>
    <property type="match status" value="1"/>
</dbReference>
<dbReference type="InterPro" id="IPR001647">
    <property type="entry name" value="HTH_TetR"/>
</dbReference>